<feature type="transmembrane region" description="Helical" evidence="6">
    <location>
        <begin position="86"/>
        <end position="106"/>
    </location>
</feature>
<dbReference type="InterPro" id="IPR036259">
    <property type="entry name" value="MFS_trans_sf"/>
</dbReference>
<evidence type="ECO:0000313" key="8">
    <source>
        <dbReference type="Proteomes" id="UP000181951"/>
    </source>
</evidence>
<keyword evidence="2" id="KW-1003">Cell membrane</keyword>
<feature type="transmembrane region" description="Helical" evidence="6">
    <location>
        <begin position="179"/>
        <end position="196"/>
    </location>
</feature>
<proteinExistence type="predicted"/>
<evidence type="ECO:0000256" key="6">
    <source>
        <dbReference type="SAM" id="Phobius"/>
    </source>
</evidence>
<dbReference type="STRING" id="310780.SAMN05216267_100899"/>
<evidence type="ECO:0000256" key="4">
    <source>
        <dbReference type="ARBA" id="ARBA00022989"/>
    </source>
</evidence>
<evidence type="ECO:0000256" key="3">
    <source>
        <dbReference type="ARBA" id="ARBA00022692"/>
    </source>
</evidence>
<gene>
    <name evidence="7" type="ORF">SAMN05216267_100899</name>
</gene>
<dbReference type="AlphaFoldDB" id="A0A1H8IJ59"/>
<keyword evidence="8" id="KW-1185">Reference proteome</keyword>
<accession>A0A1H8IJ59</accession>
<feature type="transmembrane region" description="Helical" evidence="6">
    <location>
        <begin position="371"/>
        <end position="390"/>
    </location>
</feature>
<dbReference type="Proteomes" id="UP000181951">
    <property type="component" value="Unassembled WGS sequence"/>
</dbReference>
<keyword evidence="5 6" id="KW-0472">Membrane</keyword>
<evidence type="ECO:0000256" key="5">
    <source>
        <dbReference type="ARBA" id="ARBA00023136"/>
    </source>
</evidence>
<dbReference type="InterPro" id="IPR011701">
    <property type="entry name" value="MFS"/>
</dbReference>
<name>A0A1H8IJ59_9ACTN</name>
<feature type="transmembrane region" description="Helical" evidence="6">
    <location>
        <begin position="402"/>
        <end position="420"/>
    </location>
</feature>
<protein>
    <submittedName>
        <fullName evidence="7">Major Facilitator Superfamily protein</fullName>
    </submittedName>
</protein>
<dbReference type="SUPFAM" id="SSF103473">
    <property type="entry name" value="MFS general substrate transporter"/>
    <property type="match status" value="1"/>
</dbReference>
<dbReference type="OrthoDB" id="3613552at2"/>
<sequence>MTTTTTATATRAARPAHRDANVLRWLAAYTASTLGDGVYFLALGFAAAKSLPPAEVGMVMAAGSVPRAALMLGGGVIADRFGPRRVVIGSDAVRCVLILAAAATLALSSPGLWLLIAVALAFGVVDALFLPAVGALPPRLAGPDQMMRLQGLRALAMRFGNIAGPPAGGLAMGLGGPSAAFATAGVLFAASVPLLVTTRIGALPRPDAADGAVDGARDGGAGAGPRSATAWQELRDGLRHLRSNRLAGPLVVSGALCELGLAGPLNVGMVLLCQERGWGSTGYGWIIAAFGVGSAGGALLLTVRGWLPRAGAVSIGTLFVSSSALGLAALAGSPTVAAAVTLFAGLVGGVCGGLTIALIQSAVHPAYLGRVSAVMSLTGFGLAPLAYPVFGAAVAAWGPTPVFLVSAGVACLGGVPSLASPTVRRAELDRPPGR</sequence>
<feature type="transmembrane region" description="Helical" evidence="6">
    <location>
        <begin position="246"/>
        <end position="271"/>
    </location>
</feature>
<keyword evidence="3 6" id="KW-0812">Transmembrane</keyword>
<evidence type="ECO:0000256" key="1">
    <source>
        <dbReference type="ARBA" id="ARBA00004651"/>
    </source>
</evidence>
<keyword evidence="4 6" id="KW-1133">Transmembrane helix</keyword>
<dbReference type="PANTHER" id="PTHR23513:SF17">
    <property type="entry name" value="MEMBRANE PROTEIN"/>
    <property type="match status" value="1"/>
</dbReference>
<reference evidence="7 8" key="1">
    <citation type="submission" date="2016-10" db="EMBL/GenBank/DDBJ databases">
        <authorList>
            <person name="de Groot N.N."/>
        </authorList>
    </citation>
    <scope>NUCLEOTIDE SEQUENCE [LARGE SCALE GENOMIC DNA]</scope>
    <source>
        <strain evidence="7 8">CGMCC 4.2026</strain>
    </source>
</reference>
<dbReference type="CDD" id="cd06173">
    <property type="entry name" value="MFS_MefA_like"/>
    <property type="match status" value="1"/>
</dbReference>
<dbReference type="RefSeq" id="WP_069464902.1">
    <property type="nucleotide sequence ID" value="NZ_FODD01000008.1"/>
</dbReference>
<dbReference type="GO" id="GO:0022857">
    <property type="term" value="F:transmembrane transporter activity"/>
    <property type="evidence" value="ECO:0007669"/>
    <property type="project" value="InterPro"/>
</dbReference>
<feature type="transmembrane region" description="Helical" evidence="6">
    <location>
        <begin position="54"/>
        <end position="74"/>
    </location>
</feature>
<evidence type="ECO:0000313" key="7">
    <source>
        <dbReference type="EMBL" id="SEN68391.1"/>
    </source>
</evidence>
<feature type="transmembrane region" description="Helical" evidence="6">
    <location>
        <begin position="283"/>
        <end position="303"/>
    </location>
</feature>
<feature type="transmembrane region" description="Helical" evidence="6">
    <location>
        <begin position="336"/>
        <end position="359"/>
    </location>
</feature>
<dbReference type="Gene3D" id="1.20.1250.20">
    <property type="entry name" value="MFS general substrate transporter like domains"/>
    <property type="match status" value="1"/>
</dbReference>
<comment type="subcellular location">
    <subcellularLocation>
        <location evidence="1">Cell membrane</location>
        <topology evidence="1">Multi-pass membrane protein</topology>
    </subcellularLocation>
</comment>
<dbReference type="GO" id="GO:0005886">
    <property type="term" value="C:plasma membrane"/>
    <property type="evidence" value="ECO:0007669"/>
    <property type="project" value="UniProtKB-SubCell"/>
</dbReference>
<feature type="transmembrane region" description="Helical" evidence="6">
    <location>
        <begin position="26"/>
        <end position="48"/>
    </location>
</feature>
<organism evidence="7 8">
    <name type="scientific">Actinacidiphila rubida</name>
    <dbReference type="NCBI Taxonomy" id="310780"/>
    <lineage>
        <taxon>Bacteria</taxon>
        <taxon>Bacillati</taxon>
        <taxon>Actinomycetota</taxon>
        <taxon>Actinomycetes</taxon>
        <taxon>Kitasatosporales</taxon>
        <taxon>Streptomycetaceae</taxon>
        <taxon>Actinacidiphila</taxon>
    </lineage>
</organism>
<feature type="transmembrane region" description="Helical" evidence="6">
    <location>
        <begin position="112"/>
        <end position="134"/>
    </location>
</feature>
<evidence type="ECO:0000256" key="2">
    <source>
        <dbReference type="ARBA" id="ARBA00022475"/>
    </source>
</evidence>
<dbReference type="EMBL" id="FODD01000008">
    <property type="protein sequence ID" value="SEN68391.1"/>
    <property type="molecule type" value="Genomic_DNA"/>
</dbReference>
<feature type="transmembrane region" description="Helical" evidence="6">
    <location>
        <begin position="310"/>
        <end position="330"/>
    </location>
</feature>
<dbReference type="PANTHER" id="PTHR23513">
    <property type="entry name" value="INTEGRAL MEMBRANE EFFLUX PROTEIN-RELATED"/>
    <property type="match status" value="1"/>
</dbReference>
<dbReference type="Pfam" id="PF07690">
    <property type="entry name" value="MFS_1"/>
    <property type="match status" value="1"/>
</dbReference>
<feature type="transmembrane region" description="Helical" evidence="6">
    <location>
        <begin position="155"/>
        <end position="173"/>
    </location>
</feature>